<dbReference type="Proteomes" id="UP000198662">
    <property type="component" value="Unassembled WGS sequence"/>
</dbReference>
<dbReference type="RefSeq" id="WP_091054374.1">
    <property type="nucleotide sequence ID" value="NZ_FNGF01000010.1"/>
</dbReference>
<protein>
    <submittedName>
        <fullName evidence="1">Uncharacterized protein</fullName>
    </submittedName>
</protein>
<reference evidence="2" key="1">
    <citation type="submission" date="2016-10" db="EMBL/GenBank/DDBJ databases">
        <authorList>
            <person name="Varghese N."/>
            <person name="Submissions S."/>
        </authorList>
    </citation>
    <scope>NUCLEOTIDE SEQUENCE [LARGE SCALE GENOMIC DNA]</scope>
    <source>
        <strain evidence="2">CGMCC 4.3147</strain>
    </source>
</reference>
<name>A0A1G9MZH3_9ACTN</name>
<organism evidence="1 2">
    <name type="scientific">Glycomyces sambucus</name>
    <dbReference type="NCBI Taxonomy" id="380244"/>
    <lineage>
        <taxon>Bacteria</taxon>
        <taxon>Bacillati</taxon>
        <taxon>Actinomycetota</taxon>
        <taxon>Actinomycetes</taxon>
        <taxon>Glycomycetales</taxon>
        <taxon>Glycomycetaceae</taxon>
        <taxon>Glycomyces</taxon>
    </lineage>
</organism>
<accession>A0A1G9MZH3</accession>
<keyword evidence="2" id="KW-1185">Reference proteome</keyword>
<proteinExistence type="predicted"/>
<gene>
    <name evidence="1" type="ORF">SAMN05216298_0047</name>
</gene>
<dbReference type="Pfam" id="PF26611">
    <property type="entry name" value="MAD7"/>
    <property type="match status" value="1"/>
</dbReference>
<dbReference type="EMBL" id="FNGF01000010">
    <property type="protein sequence ID" value="SDL79401.1"/>
    <property type="molecule type" value="Genomic_DNA"/>
</dbReference>
<dbReference type="AlphaFoldDB" id="A0A1G9MZH3"/>
<dbReference type="OrthoDB" id="9808668at2"/>
<dbReference type="STRING" id="380244.SAMN05216298_0047"/>
<evidence type="ECO:0000313" key="2">
    <source>
        <dbReference type="Proteomes" id="UP000198662"/>
    </source>
</evidence>
<dbReference type="InterPro" id="IPR058120">
    <property type="entry name" value="MADS7"/>
</dbReference>
<evidence type="ECO:0000313" key="1">
    <source>
        <dbReference type="EMBL" id="SDL79401.1"/>
    </source>
</evidence>
<dbReference type="NCBIfam" id="NF047733">
    <property type="entry name" value="antiphage_MADS7"/>
    <property type="match status" value="1"/>
</dbReference>
<sequence length="529" mass="59743">MTLSKDHREFAYSGVSHLDYKQVDMDRVLTGLLPLLRWDGQASRRRSDPNFTVDTFVDAMLAHPDLFEGFDRDTAYRWAETHLLDLVNRGTPRQAVAGPRPLHGFTYLFRVAKHSRAYGADEQLYWMMRGAPGGPQTLEWLKRYLFAGIERSTDLLVPAGGEEIDVETQALINLWLADGDEVADRPVKEDGRRVYAPYDPHAAELLVEDLGGLLYHKDRMPRSVMIDHLKILFAFHLSRYHLLLLKSVPAKLSGADSAPGGFFLDVESAPGDTARLAERSARTWYDRIPDFVRGVFELRKLEEFTQIPAGANRVRSKPGHGLSANELLVLRAKTHKTALEAFGHSRLISLQEDLKDAEPDPELTDLFDLGLDPFTTYVEAISALRVSFHRKYIVQALDSLMLKRRPGAMIAQPHRGVRRFVLDSGLLEVLLQVTLLRETPGGRGRSTQPMRIDDFLDVLKERYGLHIDTLPPGDGFDRAGVDDQAALRANREALVDRLRQIGYYRDLSDAYLTQTITPRYSVDTEGSQV</sequence>